<dbReference type="AlphaFoldDB" id="A0A9P4QVC5"/>
<name>A0A9P4QVC5_9PLEO</name>
<dbReference type="EMBL" id="ML996166">
    <property type="protein sequence ID" value="KAF2733145.1"/>
    <property type="molecule type" value="Genomic_DNA"/>
</dbReference>
<organism evidence="2 3">
    <name type="scientific">Polyplosphaeria fusca</name>
    <dbReference type="NCBI Taxonomy" id="682080"/>
    <lineage>
        <taxon>Eukaryota</taxon>
        <taxon>Fungi</taxon>
        <taxon>Dikarya</taxon>
        <taxon>Ascomycota</taxon>
        <taxon>Pezizomycotina</taxon>
        <taxon>Dothideomycetes</taxon>
        <taxon>Pleosporomycetidae</taxon>
        <taxon>Pleosporales</taxon>
        <taxon>Tetraplosphaeriaceae</taxon>
        <taxon>Polyplosphaeria</taxon>
    </lineage>
</organism>
<dbReference type="OrthoDB" id="5372703at2759"/>
<evidence type="ECO:0000313" key="3">
    <source>
        <dbReference type="Proteomes" id="UP000799444"/>
    </source>
</evidence>
<protein>
    <recommendedName>
        <fullName evidence="1">DUF7924 domain-containing protein</fullName>
    </recommendedName>
</protein>
<keyword evidence="3" id="KW-1185">Reference proteome</keyword>
<evidence type="ECO:0000313" key="2">
    <source>
        <dbReference type="EMBL" id="KAF2733145.1"/>
    </source>
</evidence>
<sequence>MPTPLAAAPSDTTNDDPNCVSVPKPDIAISLAYTSFDRLRVLSEPHQSGIGLHFPFLIMEVKGLATGSNMVRAQNQAAVGGACALGILRDLQFIAQGCITCATADQPRLRQMMFSVVTVGPIHEMWVHYKIEEEFYMTILRIWRTTFPKDVREFVSIYKALDAYGQALHERRVE</sequence>
<dbReference type="Pfam" id="PF25545">
    <property type="entry name" value="DUF7924"/>
    <property type="match status" value="1"/>
</dbReference>
<comment type="caution">
    <text evidence="2">The sequence shown here is derived from an EMBL/GenBank/DDBJ whole genome shotgun (WGS) entry which is preliminary data.</text>
</comment>
<gene>
    <name evidence="2" type="ORF">EJ04DRAFT_544333</name>
</gene>
<feature type="domain" description="DUF7924" evidence="1">
    <location>
        <begin position="11"/>
        <end position="163"/>
    </location>
</feature>
<reference evidence="2" key="1">
    <citation type="journal article" date="2020" name="Stud. Mycol.">
        <title>101 Dothideomycetes genomes: a test case for predicting lifestyles and emergence of pathogens.</title>
        <authorList>
            <person name="Haridas S."/>
            <person name="Albert R."/>
            <person name="Binder M."/>
            <person name="Bloem J."/>
            <person name="Labutti K."/>
            <person name="Salamov A."/>
            <person name="Andreopoulos B."/>
            <person name="Baker S."/>
            <person name="Barry K."/>
            <person name="Bills G."/>
            <person name="Bluhm B."/>
            <person name="Cannon C."/>
            <person name="Castanera R."/>
            <person name="Culley D."/>
            <person name="Daum C."/>
            <person name="Ezra D."/>
            <person name="Gonzalez J."/>
            <person name="Henrissat B."/>
            <person name="Kuo A."/>
            <person name="Liang C."/>
            <person name="Lipzen A."/>
            <person name="Lutzoni F."/>
            <person name="Magnuson J."/>
            <person name="Mondo S."/>
            <person name="Nolan M."/>
            <person name="Ohm R."/>
            <person name="Pangilinan J."/>
            <person name="Park H.-J."/>
            <person name="Ramirez L."/>
            <person name="Alfaro M."/>
            <person name="Sun H."/>
            <person name="Tritt A."/>
            <person name="Yoshinaga Y."/>
            <person name="Zwiers L.-H."/>
            <person name="Turgeon B."/>
            <person name="Goodwin S."/>
            <person name="Spatafora J."/>
            <person name="Crous P."/>
            <person name="Grigoriev I."/>
        </authorList>
    </citation>
    <scope>NUCLEOTIDE SEQUENCE</scope>
    <source>
        <strain evidence="2">CBS 125425</strain>
    </source>
</reference>
<evidence type="ECO:0000259" key="1">
    <source>
        <dbReference type="Pfam" id="PF25545"/>
    </source>
</evidence>
<accession>A0A9P4QVC5</accession>
<proteinExistence type="predicted"/>
<dbReference type="InterPro" id="IPR057684">
    <property type="entry name" value="DUF7924"/>
</dbReference>
<dbReference type="Proteomes" id="UP000799444">
    <property type="component" value="Unassembled WGS sequence"/>
</dbReference>